<proteinExistence type="predicted"/>
<accession>A0A1G4E3W0</accession>
<name>A0A1G4E3W0_PLAVI</name>
<sequence>MSKGCEGHNGDYFDYDCYDRFIKYFDIDQRNEVAKNVFKTYMDNARKRGSFESSHYDLFEKISRRLAGDGIYWDISPKLGCSYINYWLNDEIVKRKIYLGKDDFAKFKNFAKSYDKDRNMRYRNESCEGYLERIYTENNYNRKKALYEMYDWYNWIQIYDVEARRVDMCYKYSLINRHYRNLKESYASDEELMAKLDYFINVINKSKKSVKTVCGYDILPPVSRLEDSKQAQDPDSRDKQRPGSTDESVSHPPQVSEDSVTQTAYGSHSQGLAEPGAEEPHAVDLHTVRTDQLEHRAAQSHVVGSPKVELLDVALREGTENLRSGTRSLSGLSGFRYQNEDMLGESIERTDGEMGKLSYGLRNTESGYSNTGDQLSTSVGDTKGTLTNVQDTFFSIVKDVQPGPVLGVSGGMGALFLLFKYTPVGSFFGGRRRRIHQIPSNFRGFQPGEFTIFHEYEGGNIGYGPMNMNSLSE</sequence>
<evidence type="ECO:0000313" key="2">
    <source>
        <dbReference type="EMBL" id="SCA81838.1"/>
    </source>
</evidence>
<dbReference type="Proteomes" id="UP000305196">
    <property type="component" value="Unassembled WGS sequence"/>
</dbReference>
<feature type="region of interest" description="Disordered" evidence="1">
    <location>
        <begin position="224"/>
        <end position="277"/>
    </location>
</feature>
<reference evidence="2 3" key="1">
    <citation type="submission" date="2016-07" db="EMBL/GenBank/DDBJ databases">
        <authorList>
            <consortium name="Pathogen Informatics"/>
        </authorList>
    </citation>
    <scope>NUCLEOTIDE SEQUENCE [LARGE SCALE GENOMIC DNA]</scope>
</reference>
<evidence type="ECO:0000256" key="1">
    <source>
        <dbReference type="SAM" id="MobiDB-lite"/>
    </source>
</evidence>
<organism evidence="2 3">
    <name type="scientific">Plasmodium vivax</name>
    <name type="common">malaria parasite P. vivax</name>
    <dbReference type="NCBI Taxonomy" id="5855"/>
    <lineage>
        <taxon>Eukaryota</taxon>
        <taxon>Sar</taxon>
        <taxon>Alveolata</taxon>
        <taxon>Apicomplexa</taxon>
        <taxon>Aconoidasida</taxon>
        <taxon>Haemosporida</taxon>
        <taxon>Plasmodiidae</taxon>
        <taxon>Plasmodium</taxon>
        <taxon>Plasmodium (Plasmodium)</taxon>
    </lineage>
</organism>
<feature type="compositionally biased region" description="Polar residues" evidence="1">
    <location>
        <begin position="242"/>
        <end position="270"/>
    </location>
</feature>
<evidence type="ECO:0000313" key="3">
    <source>
        <dbReference type="Proteomes" id="UP000305196"/>
    </source>
</evidence>
<dbReference type="EMBL" id="FLYI01000110">
    <property type="protein sequence ID" value="SCA81838.1"/>
    <property type="molecule type" value="Genomic_DNA"/>
</dbReference>
<dbReference type="VEuPathDB" id="PlasmoDB:PVPAM_080008600"/>
<feature type="compositionally biased region" description="Basic and acidic residues" evidence="1">
    <location>
        <begin position="224"/>
        <end position="241"/>
    </location>
</feature>
<dbReference type="VEuPathDB" id="PlasmoDB:PVP01_0003930"/>
<protein>
    <submittedName>
        <fullName evidence="2">VIR protein</fullName>
    </submittedName>
</protein>
<dbReference type="VEuPathDB" id="PlasmoDB:PVW1_080046300"/>
<dbReference type="AlphaFoldDB" id="A0A1G4E3W0"/>
<gene>
    <name evidence="2" type="ORF">PVC01_000045400</name>
</gene>